<feature type="region of interest" description="Disordered" evidence="1">
    <location>
        <begin position="36"/>
        <end position="63"/>
    </location>
</feature>
<dbReference type="KEGG" id="xba:C7S18_19850"/>
<reference evidence="2 3" key="2">
    <citation type="submission" date="2018-03" db="EMBL/GenBank/DDBJ databases">
        <authorList>
            <person name="Keele B.F."/>
        </authorList>
    </citation>
    <scope>NUCLEOTIDE SEQUENCE [LARGE SCALE GENOMIC DNA]</scope>
    <source>
        <strain evidence="2 3">D13</strain>
    </source>
</reference>
<dbReference type="Proteomes" id="UP000241074">
    <property type="component" value="Chromosome"/>
</dbReference>
<gene>
    <name evidence="2" type="ORF">C7S18_19850</name>
</gene>
<evidence type="ECO:0000313" key="2">
    <source>
        <dbReference type="EMBL" id="AVP99281.1"/>
    </source>
</evidence>
<sequence>MLVAQAADIPDAFSIIKAISENNAAFDHAAFDRRLSAEREADERESRAHDTNDSPNPDRKQLTSLEGDPRFALLYQPLQWVSPADDMREGLADIRSGAQWALAPNEGGWLVQVINKQERRYVRMTCELSDGGVRVIDIQGAALD</sequence>
<dbReference type="RefSeq" id="WP_106893201.1">
    <property type="nucleotide sequence ID" value="NZ_CP027860.1"/>
</dbReference>
<reference evidence="2 3" key="1">
    <citation type="submission" date="2018-03" db="EMBL/GenBank/DDBJ databases">
        <title>Ahniella affigens gen. nov., sp. nov., a gammaproteobacterium isolated from sandy soil near a stream.</title>
        <authorList>
            <person name="Ko Y."/>
            <person name="Kim J.-H."/>
        </authorList>
    </citation>
    <scope>NUCLEOTIDE SEQUENCE [LARGE SCALE GENOMIC DNA]</scope>
    <source>
        <strain evidence="2 3">D13</strain>
    </source>
</reference>
<accession>A0A2P1PWP6</accession>
<feature type="compositionally biased region" description="Basic and acidic residues" evidence="1">
    <location>
        <begin position="36"/>
        <end position="61"/>
    </location>
</feature>
<proteinExistence type="predicted"/>
<name>A0A2P1PWP6_9GAMM</name>
<organism evidence="2 3">
    <name type="scientific">Ahniella affigens</name>
    <dbReference type="NCBI Taxonomy" id="2021234"/>
    <lineage>
        <taxon>Bacteria</taxon>
        <taxon>Pseudomonadati</taxon>
        <taxon>Pseudomonadota</taxon>
        <taxon>Gammaproteobacteria</taxon>
        <taxon>Lysobacterales</taxon>
        <taxon>Rhodanobacteraceae</taxon>
        <taxon>Ahniella</taxon>
    </lineage>
</organism>
<evidence type="ECO:0000313" key="3">
    <source>
        <dbReference type="Proteomes" id="UP000241074"/>
    </source>
</evidence>
<dbReference type="EMBL" id="CP027860">
    <property type="protein sequence ID" value="AVP99281.1"/>
    <property type="molecule type" value="Genomic_DNA"/>
</dbReference>
<dbReference type="AlphaFoldDB" id="A0A2P1PWP6"/>
<keyword evidence="3" id="KW-1185">Reference proteome</keyword>
<protein>
    <submittedName>
        <fullName evidence="2">Uncharacterized protein</fullName>
    </submittedName>
</protein>
<evidence type="ECO:0000256" key="1">
    <source>
        <dbReference type="SAM" id="MobiDB-lite"/>
    </source>
</evidence>